<feature type="domain" description="MADF" evidence="3">
    <location>
        <begin position="5"/>
        <end position="94"/>
    </location>
</feature>
<dbReference type="SMART" id="SM00595">
    <property type="entry name" value="MADF"/>
    <property type="match status" value="1"/>
</dbReference>
<dbReference type="PANTHER" id="PTHR12243">
    <property type="entry name" value="MADF DOMAIN TRANSCRIPTION FACTOR"/>
    <property type="match status" value="1"/>
</dbReference>
<evidence type="ECO:0008006" key="7">
    <source>
        <dbReference type="Google" id="ProtNLM"/>
    </source>
</evidence>
<comment type="caution">
    <text evidence="5">The sequence shown here is derived from an EMBL/GenBank/DDBJ whole genome shotgun (WGS) entry which is preliminary data.</text>
</comment>
<organism evidence="5 6">
    <name type="scientific">Pieris brassicae</name>
    <name type="common">White butterfly</name>
    <name type="synonym">Large white butterfly</name>
    <dbReference type="NCBI Taxonomy" id="7116"/>
    <lineage>
        <taxon>Eukaryota</taxon>
        <taxon>Metazoa</taxon>
        <taxon>Ecdysozoa</taxon>
        <taxon>Arthropoda</taxon>
        <taxon>Hexapoda</taxon>
        <taxon>Insecta</taxon>
        <taxon>Pterygota</taxon>
        <taxon>Neoptera</taxon>
        <taxon>Endopterygota</taxon>
        <taxon>Lepidoptera</taxon>
        <taxon>Glossata</taxon>
        <taxon>Ditrysia</taxon>
        <taxon>Papilionoidea</taxon>
        <taxon>Pieridae</taxon>
        <taxon>Pierinae</taxon>
        <taxon>Pieris</taxon>
    </lineage>
</organism>
<dbReference type="Pfam" id="PF02944">
    <property type="entry name" value="BESS"/>
    <property type="match status" value="1"/>
</dbReference>
<dbReference type="Pfam" id="PF10545">
    <property type="entry name" value="MADF_DNA_bdg"/>
    <property type="match status" value="1"/>
</dbReference>
<dbReference type="PROSITE" id="PS51029">
    <property type="entry name" value="MADF"/>
    <property type="match status" value="1"/>
</dbReference>
<comment type="subcellular location">
    <subcellularLocation>
        <location evidence="1">Nucleus</location>
    </subcellularLocation>
</comment>
<reference evidence="5" key="1">
    <citation type="submission" date="2022-05" db="EMBL/GenBank/DDBJ databases">
        <authorList>
            <person name="Okamura Y."/>
        </authorList>
    </citation>
    <scope>NUCLEOTIDE SEQUENCE</scope>
</reference>
<accession>A0A9P0TPU3</accession>
<dbReference type="InterPro" id="IPR039353">
    <property type="entry name" value="TF_Adf1"/>
</dbReference>
<dbReference type="GO" id="GO:0006357">
    <property type="term" value="P:regulation of transcription by RNA polymerase II"/>
    <property type="evidence" value="ECO:0007669"/>
    <property type="project" value="TreeGrafter"/>
</dbReference>
<feature type="domain" description="BESS" evidence="4">
    <location>
        <begin position="193"/>
        <end position="232"/>
    </location>
</feature>
<dbReference type="Proteomes" id="UP001152562">
    <property type="component" value="Unassembled WGS sequence"/>
</dbReference>
<dbReference type="PANTHER" id="PTHR12243:SF69">
    <property type="entry name" value="SI:CH73-59F11.3"/>
    <property type="match status" value="1"/>
</dbReference>
<dbReference type="GO" id="GO:0005634">
    <property type="term" value="C:nucleus"/>
    <property type="evidence" value="ECO:0007669"/>
    <property type="project" value="UniProtKB-SubCell"/>
</dbReference>
<keyword evidence="6" id="KW-1185">Reference proteome</keyword>
<evidence type="ECO:0000313" key="6">
    <source>
        <dbReference type="Proteomes" id="UP001152562"/>
    </source>
</evidence>
<dbReference type="InterPro" id="IPR006578">
    <property type="entry name" value="MADF-dom"/>
</dbReference>
<dbReference type="GO" id="GO:0005667">
    <property type="term" value="C:transcription regulator complex"/>
    <property type="evidence" value="ECO:0007669"/>
    <property type="project" value="TreeGrafter"/>
</dbReference>
<sequence length="248" mass="28617">MNDEQLIELVKQYSVLYDVKLAQYRDHNVRNNAWEEIAEQMNLSVEEVKNKWSKLRNCFTNALKRRRKKSGQAAAKAIPWKLEKQMEFLLPYVEGRSTVTNLSTSNDDDSTHDAEYKFSEESVVSPSVTIRSPTPGTSSLRPSVPRECTQNSTASFTPSSLNKNDNDTNILKEMVSVMKTTQEMRLKRAISDMDDDDLFFLSMSKQLKKLPKTDQAKIKFQLHKLIHESEMNMLNNRSTSSEYSNKYN</sequence>
<gene>
    <name evidence="5" type="ORF">PIBRA_LOCUS9108</name>
</gene>
<evidence type="ECO:0000313" key="5">
    <source>
        <dbReference type="EMBL" id="CAH4032751.1"/>
    </source>
</evidence>
<dbReference type="EMBL" id="CALOZG010000029">
    <property type="protein sequence ID" value="CAH4032751.1"/>
    <property type="molecule type" value="Genomic_DNA"/>
</dbReference>
<dbReference type="InterPro" id="IPR004210">
    <property type="entry name" value="BESS_motif"/>
</dbReference>
<dbReference type="AlphaFoldDB" id="A0A9P0TPU3"/>
<dbReference type="OrthoDB" id="6081971at2759"/>
<evidence type="ECO:0000256" key="1">
    <source>
        <dbReference type="PROSITE-ProRule" id="PRU00371"/>
    </source>
</evidence>
<protein>
    <recommendedName>
        <fullName evidence="7">MADF domain-containing protein</fullName>
    </recommendedName>
</protein>
<name>A0A9P0TPU3_PIEBR</name>
<feature type="region of interest" description="Disordered" evidence="2">
    <location>
        <begin position="127"/>
        <end position="166"/>
    </location>
</feature>
<evidence type="ECO:0000259" key="4">
    <source>
        <dbReference type="PROSITE" id="PS51031"/>
    </source>
</evidence>
<feature type="compositionally biased region" description="Polar residues" evidence="2">
    <location>
        <begin position="127"/>
        <end position="141"/>
    </location>
</feature>
<feature type="compositionally biased region" description="Polar residues" evidence="2">
    <location>
        <begin position="148"/>
        <end position="166"/>
    </location>
</feature>
<dbReference type="PROSITE" id="PS51031">
    <property type="entry name" value="BESS"/>
    <property type="match status" value="1"/>
</dbReference>
<keyword evidence="1" id="KW-0539">Nucleus</keyword>
<dbReference type="GO" id="GO:0003677">
    <property type="term" value="F:DNA binding"/>
    <property type="evidence" value="ECO:0007669"/>
    <property type="project" value="InterPro"/>
</dbReference>
<evidence type="ECO:0000259" key="3">
    <source>
        <dbReference type="PROSITE" id="PS51029"/>
    </source>
</evidence>
<evidence type="ECO:0000256" key="2">
    <source>
        <dbReference type="SAM" id="MobiDB-lite"/>
    </source>
</evidence>
<proteinExistence type="predicted"/>